<dbReference type="Pfam" id="PF00276">
    <property type="entry name" value="Ribosomal_L23"/>
    <property type="match status" value="1"/>
</dbReference>
<accession>A0A0S7WVU0</accession>
<organism evidence="7 8">
    <name type="scientific">candidate division TA06 bacterium DG_24</name>
    <dbReference type="NCBI Taxonomy" id="1703770"/>
    <lineage>
        <taxon>Bacteria</taxon>
        <taxon>Bacteria division TA06</taxon>
    </lineage>
</organism>
<dbReference type="GO" id="GO:1990904">
    <property type="term" value="C:ribonucleoprotein complex"/>
    <property type="evidence" value="ECO:0007669"/>
    <property type="project" value="UniProtKB-KW"/>
</dbReference>
<evidence type="ECO:0000313" key="8">
    <source>
        <dbReference type="Proteomes" id="UP000052008"/>
    </source>
</evidence>
<evidence type="ECO:0000256" key="2">
    <source>
        <dbReference type="ARBA" id="ARBA00022730"/>
    </source>
</evidence>
<dbReference type="FunFam" id="3.30.70.330:FF:000001">
    <property type="entry name" value="50S ribosomal protein L23"/>
    <property type="match status" value="1"/>
</dbReference>
<dbReference type="HAMAP" id="MF_01369_B">
    <property type="entry name" value="Ribosomal_uL23_B"/>
    <property type="match status" value="1"/>
</dbReference>
<dbReference type="GO" id="GO:0006412">
    <property type="term" value="P:translation"/>
    <property type="evidence" value="ECO:0007669"/>
    <property type="project" value="UniProtKB-UniRule"/>
</dbReference>
<dbReference type="EMBL" id="LIZS01000004">
    <property type="protein sequence ID" value="KPJ54273.1"/>
    <property type="molecule type" value="Genomic_DNA"/>
</dbReference>
<comment type="function">
    <text evidence="6">One of the early assembly proteins it binds 23S rRNA. One of the proteins that surrounds the polypeptide exit tunnel on the outside of the ribosome. Forms the main docking site for trigger factor binding to the ribosome.</text>
</comment>
<dbReference type="Proteomes" id="UP000052008">
    <property type="component" value="Unassembled WGS sequence"/>
</dbReference>
<dbReference type="PATRIC" id="fig|1703770.3.peg.185"/>
<comment type="caution">
    <text evidence="7">The sequence shown here is derived from an EMBL/GenBank/DDBJ whole genome shotgun (WGS) entry which is preliminary data.</text>
</comment>
<sequence>MKSARSVLVHPLLTEKATQLYERQNKYVFRVALDANKIDIKHAVESAFSVQVVDVRTQVRKGKLKRMGVFQGRRSKWKKAIVTLREGDKIDIFEGA</sequence>
<dbReference type="STRING" id="1703770.AMJ39_00565"/>
<protein>
    <recommendedName>
        <fullName evidence="6">Large ribosomal subunit protein uL23</fullName>
    </recommendedName>
</protein>
<keyword evidence="2 6" id="KW-0699">rRNA-binding</keyword>
<proteinExistence type="inferred from homology"/>
<gene>
    <name evidence="6" type="primary">rplW</name>
    <name evidence="7" type="ORF">AMJ39_00565</name>
</gene>
<keyword evidence="3 6" id="KW-0694">RNA-binding</keyword>
<reference evidence="7 8" key="1">
    <citation type="journal article" date="2015" name="Microbiome">
        <title>Genomic resolution of linkages in carbon, nitrogen, and sulfur cycling among widespread estuary sediment bacteria.</title>
        <authorList>
            <person name="Baker B.J."/>
            <person name="Lazar C.S."/>
            <person name="Teske A.P."/>
            <person name="Dick G.J."/>
        </authorList>
    </citation>
    <scope>NUCLEOTIDE SEQUENCE [LARGE SCALE GENOMIC DNA]</scope>
    <source>
        <strain evidence="7">DG_24</strain>
    </source>
</reference>
<dbReference type="PANTHER" id="PTHR11620">
    <property type="entry name" value="60S RIBOSOMAL PROTEIN L23A"/>
    <property type="match status" value="1"/>
</dbReference>
<keyword evidence="4 6" id="KW-0689">Ribosomal protein</keyword>
<dbReference type="InterPro" id="IPR012678">
    <property type="entry name" value="Ribosomal_uL23/eL15/eS24_sf"/>
</dbReference>
<dbReference type="NCBIfam" id="NF004363">
    <property type="entry name" value="PRK05738.2-4"/>
    <property type="match status" value="1"/>
</dbReference>
<dbReference type="Gene3D" id="3.30.70.330">
    <property type="match status" value="1"/>
</dbReference>
<comment type="similarity">
    <text evidence="1 6">Belongs to the universal ribosomal protein uL23 family.</text>
</comment>
<evidence type="ECO:0000313" key="7">
    <source>
        <dbReference type="EMBL" id="KPJ54273.1"/>
    </source>
</evidence>
<dbReference type="SUPFAM" id="SSF54189">
    <property type="entry name" value="Ribosomal proteins S24e, L23 and L15e"/>
    <property type="match status" value="1"/>
</dbReference>
<dbReference type="InterPro" id="IPR013025">
    <property type="entry name" value="Ribosomal_uL23-like"/>
</dbReference>
<dbReference type="GO" id="GO:0003735">
    <property type="term" value="F:structural constituent of ribosome"/>
    <property type="evidence" value="ECO:0007669"/>
    <property type="project" value="InterPro"/>
</dbReference>
<evidence type="ECO:0000256" key="1">
    <source>
        <dbReference type="ARBA" id="ARBA00006700"/>
    </source>
</evidence>
<keyword evidence="5 6" id="KW-0687">Ribonucleoprotein</keyword>
<dbReference type="GO" id="GO:0019843">
    <property type="term" value="F:rRNA binding"/>
    <property type="evidence" value="ECO:0007669"/>
    <property type="project" value="UniProtKB-UniRule"/>
</dbReference>
<comment type="subunit">
    <text evidence="6">Part of the 50S ribosomal subunit. Contacts protein L29, and trigger factor when it is bound to the ribosome.</text>
</comment>
<dbReference type="NCBIfam" id="NF004359">
    <property type="entry name" value="PRK05738.1-3"/>
    <property type="match status" value="1"/>
</dbReference>
<dbReference type="InterPro" id="IPR012677">
    <property type="entry name" value="Nucleotide-bd_a/b_plait_sf"/>
</dbReference>
<evidence type="ECO:0000256" key="4">
    <source>
        <dbReference type="ARBA" id="ARBA00022980"/>
    </source>
</evidence>
<dbReference type="AlphaFoldDB" id="A0A0S7WVU0"/>
<evidence type="ECO:0000256" key="6">
    <source>
        <dbReference type="HAMAP-Rule" id="MF_01369"/>
    </source>
</evidence>
<dbReference type="NCBIfam" id="NF004366">
    <property type="entry name" value="PRK05738.3-2"/>
    <property type="match status" value="1"/>
</dbReference>
<name>A0A0S7WVU0_UNCT6</name>
<evidence type="ECO:0000256" key="3">
    <source>
        <dbReference type="ARBA" id="ARBA00022884"/>
    </source>
</evidence>
<dbReference type="GO" id="GO:0005840">
    <property type="term" value="C:ribosome"/>
    <property type="evidence" value="ECO:0007669"/>
    <property type="project" value="UniProtKB-KW"/>
</dbReference>
<evidence type="ECO:0000256" key="5">
    <source>
        <dbReference type="ARBA" id="ARBA00023274"/>
    </source>
</evidence>